<accession>A0AA48L8X4</accession>
<reference evidence="1" key="1">
    <citation type="journal article" date="2023" name="BMC Genomics">
        <title>Chromosome-level genome assemblies of Cutaneotrichosporon spp. (Trichosporonales, Basidiomycota) reveal imbalanced evolution between nucleotide sequences and chromosome synteny.</title>
        <authorList>
            <person name="Kobayashi Y."/>
            <person name="Kayamori A."/>
            <person name="Aoki K."/>
            <person name="Shiwa Y."/>
            <person name="Matsutani M."/>
            <person name="Fujita N."/>
            <person name="Sugita T."/>
            <person name="Iwasaki W."/>
            <person name="Tanaka N."/>
            <person name="Takashima M."/>
        </authorList>
    </citation>
    <scope>NUCLEOTIDE SEQUENCE</scope>
    <source>
        <strain evidence="1">HIS019</strain>
    </source>
</reference>
<dbReference type="AlphaFoldDB" id="A0AA48L8X4"/>
<evidence type="ECO:0000313" key="1">
    <source>
        <dbReference type="EMBL" id="BEI94087.1"/>
    </source>
</evidence>
<gene>
    <name evidence="1" type="ORF">CcaverHIS019_0605460</name>
</gene>
<protein>
    <submittedName>
        <fullName evidence="1">Uncharacterized protein</fullName>
    </submittedName>
</protein>
<evidence type="ECO:0000313" key="2">
    <source>
        <dbReference type="Proteomes" id="UP001233271"/>
    </source>
</evidence>
<proteinExistence type="predicted"/>
<organism evidence="1 2">
    <name type="scientific">Cutaneotrichosporon cavernicola</name>
    <dbReference type="NCBI Taxonomy" id="279322"/>
    <lineage>
        <taxon>Eukaryota</taxon>
        <taxon>Fungi</taxon>
        <taxon>Dikarya</taxon>
        <taxon>Basidiomycota</taxon>
        <taxon>Agaricomycotina</taxon>
        <taxon>Tremellomycetes</taxon>
        <taxon>Trichosporonales</taxon>
        <taxon>Trichosporonaceae</taxon>
        <taxon>Cutaneotrichosporon</taxon>
    </lineage>
</organism>
<dbReference type="Proteomes" id="UP001233271">
    <property type="component" value="Chromosome 6"/>
</dbReference>
<sequence length="78" mass="9256">MLTIGHSHWRFNFGLFWQIWDQSMGSYRKCDTTAQDYEYWQQWASSVHAVKDDAETLKAKRWLSKSQSSEASRPKKVV</sequence>
<name>A0AA48L8X4_9TREE</name>
<dbReference type="EMBL" id="AP028217">
    <property type="protein sequence ID" value="BEI94087.1"/>
    <property type="molecule type" value="Genomic_DNA"/>
</dbReference>
<dbReference type="KEGG" id="ccac:CcaHIS019_0605460"/>
<keyword evidence="2" id="KW-1185">Reference proteome</keyword>
<dbReference type="RefSeq" id="XP_060459352.1">
    <property type="nucleotide sequence ID" value="XM_060603016.1"/>
</dbReference>
<dbReference type="GeneID" id="85497957"/>